<dbReference type="InterPro" id="IPR001650">
    <property type="entry name" value="Helicase_C-like"/>
</dbReference>
<organism evidence="6 7">
    <name type="scientific">Halobacillus kuroshimensis</name>
    <dbReference type="NCBI Taxonomy" id="302481"/>
    <lineage>
        <taxon>Bacteria</taxon>
        <taxon>Bacillati</taxon>
        <taxon>Bacillota</taxon>
        <taxon>Bacilli</taxon>
        <taxon>Bacillales</taxon>
        <taxon>Bacillaceae</taxon>
        <taxon>Halobacillus</taxon>
    </lineage>
</organism>
<proteinExistence type="predicted"/>
<dbReference type="PANTHER" id="PTHR30580:SF1">
    <property type="entry name" value="COMF OPERON PROTEIN 1"/>
    <property type="match status" value="1"/>
</dbReference>
<gene>
    <name evidence="6" type="ORF">JF544_08625</name>
</gene>
<keyword evidence="6" id="KW-0378">Hydrolase</keyword>
<feature type="domain" description="Helicase ATP-binding" evidence="4">
    <location>
        <begin position="101"/>
        <end position="253"/>
    </location>
</feature>
<dbReference type="Pfam" id="PF04851">
    <property type="entry name" value="ResIII"/>
    <property type="match status" value="1"/>
</dbReference>
<dbReference type="InterPro" id="IPR006935">
    <property type="entry name" value="Helicase/UvrB_N"/>
</dbReference>
<dbReference type="SMART" id="SM00487">
    <property type="entry name" value="DEXDc"/>
    <property type="match status" value="1"/>
</dbReference>
<keyword evidence="1" id="KW-0547">Nucleotide-binding</keyword>
<comment type="caution">
    <text evidence="6">The sequence shown here is derived from an EMBL/GenBank/DDBJ whole genome shotgun (WGS) entry which is preliminary data.</text>
</comment>
<evidence type="ECO:0000256" key="1">
    <source>
        <dbReference type="ARBA" id="ARBA00022741"/>
    </source>
</evidence>
<dbReference type="EMBL" id="JAEKJY010000002">
    <property type="protein sequence ID" value="MBN8235315.1"/>
    <property type="molecule type" value="Genomic_DNA"/>
</dbReference>
<keyword evidence="2" id="KW-0067">ATP-binding</keyword>
<keyword evidence="6" id="KW-0347">Helicase</keyword>
<dbReference type="PROSITE" id="PS51192">
    <property type="entry name" value="HELICASE_ATP_BIND_1"/>
    <property type="match status" value="1"/>
</dbReference>
<accession>A0ABS3DVI0</accession>
<feature type="domain" description="Helicase C-terminal" evidence="5">
    <location>
        <begin position="281"/>
        <end position="427"/>
    </location>
</feature>
<dbReference type="Proteomes" id="UP000663970">
    <property type="component" value="Unassembled WGS sequence"/>
</dbReference>
<keyword evidence="7" id="KW-1185">Reference proteome</keyword>
<evidence type="ECO:0000313" key="6">
    <source>
        <dbReference type="EMBL" id="MBN8235315.1"/>
    </source>
</evidence>
<dbReference type="InterPro" id="IPR014001">
    <property type="entry name" value="Helicase_ATP-bd"/>
</dbReference>
<reference evidence="6 7" key="1">
    <citation type="submission" date="2020-12" db="EMBL/GenBank/DDBJ databases">
        <title>Oil enriched cultivation method for isolating marine PHA-producing bacteria.</title>
        <authorList>
            <person name="Zheng W."/>
            <person name="Yu S."/>
            <person name="Huang Y."/>
        </authorList>
    </citation>
    <scope>NUCLEOTIDE SEQUENCE [LARGE SCALE GENOMIC DNA]</scope>
    <source>
        <strain evidence="6 7">SY-2-6</strain>
    </source>
</reference>
<dbReference type="PANTHER" id="PTHR30580">
    <property type="entry name" value="PRIMOSOMAL PROTEIN N"/>
    <property type="match status" value="1"/>
</dbReference>
<evidence type="ECO:0000256" key="3">
    <source>
        <dbReference type="ARBA" id="ARBA00023125"/>
    </source>
</evidence>
<dbReference type="SMART" id="SM00490">
    <property type="entry name" value="HELICc"/>
    <property type="match status" value="1"/>
</dbReference>
<dbReference type="GO" id="GO:0004386">
    <property type="term" value="F:helicase activity"/>
    <property type="evidence" value="ECO:0007669"/>
    <property type="project" value="UniProtKB-KW"/>
</dbReference>
<evidence type="ECO:0000256" key="2">
    <source>
        <dbReference type="ARBA" id="ARBA00022840"/>
    </source>
</evidence>
<name>A0ABS3DVI0_9BACI</name>
<dbReference type="PROSITE" id="PS51194">
    <property type="entry name" value="HELICASE_CTER"/>
    <property type="match status" value="1"/>
</dbReference>
<dbReference type="SUPFAM" id="SSF52540">
    <property type="entry name" value="P-loop containing nucleoside triphosphate hydrolases"/>
    <property type="match status" value="1"/>
</dbReference>
<sequence length="427" mass="47842">MLTLVTKRILTKTESIEQHLFQKRCRRCGNTQAHLFAELPHTTCGKSCVYCRNCIQMGRVLECEPLYIGSANVQWPIYEAACVWEGTLTPGQQRAADDLTALVQNGSGEHLIWAVCGAGKTEVLFPAITKALETGKRICLATPRTDVVRELQPRLQKAFPTVDTAALYGDSPDKNGQASFVIATTHQLFRFAHAFDVLIIDEVDAFPFHNDPTLHFAAKRAAKLEAAIIYLTATPRKEQKRRLRQKSLPVTFIPKRFHGHPLPVPVLKLTPMLHRSLKQGKLPQHLLKAIAAQQTTARQLLLFLPSIKKAEEIASFLKEEGYEVKSVHAEDHHRAEKIQSFRNKEYRILVTTTILERGVTFPSVDVYVIDAGHVVFDEAALVQISGRAGRSADDPDGEVRFYHIGKTDEMLDAVEAIKKMNKLGQKL</sequence>
<dbReference type="Pfam" id="PF00271">
    <property type="entry name" value="Helicase_C"/>
    <property type="match status" value="1"/>
</dbReference>
<protein>
    <submittedName>
        <fullName evidence="6">DEAD/DEAH box helicase</fullName>
    </submittedName>
</protein>
<evidence type="ECO:0000259" key="5">
    <source>
        <dbReference type="PROSITE" id="PS51194"/>
    </source>
</evidence>
<evidence type="ECO:0000259" key="4">
    <source>
        <dbReference type="PROSITE" id="PS51192"/>
    </source>
</evidence>
<dbReference type="Gene3D" id="3.40.50.300">
    <property type="entry name" value="P-loop containing nucleotide triphosphate hydrolases"/>
    <property type="match status" value="2"/>
</dbReference>
<evidence type="ECO:0000313" key="7">
    <source>
        <dbReference type="Proteomes" id="UP000663970"/>
    </source>
</evidence>
<dbReference type="InterPro" id="IPR027417">
    <property type="entry name" value="P-loop_NTPase"/>
</dbReference>
<keyword evidence="3" id="KW-0238">DNA-binding</keyword>